<protein>
    <submittedName>
        <fullName evidence="5">Transcription/translation regulatory transformer protein RfaH</fullName>
    </submittedName>
</protein>
<reference evidence="6" key="1">
    <citation type="journal article" date="2019" name="Int. J. Syst. Evol. Microbiol.">
        <title>The Global Catalogue of Microorganisms (GCM) 10K type strain sequencing project: providing services to taxonomists for standard genome sequencing and annotation.</title>
        <authorList>
            <consortium name="The Broad Institute Genomics Platform"/>
            <consortium name="The Broad Institute Genome Sequencing Center for Infectious Disease"/>
            <person name="Wu L."/>
            <person name="Ma J."/>
        </authorList>
    </citation>
    <scope>NUCLEOTIDE SEQUENCE [LARGE SCALE GENOMIC DNA]</scope>
    <source>
        <strain evidence="6">JCM 15089</strain>
    </source>
</reference>
<feature type="domain" description="NusG-like N-terminal" evidence="4">
    <location>
        <begin position="36"/>
        <end position="135"/>
    </location>
</feature>
<comment type="caution">
    <text evidence="5">The sequence shown here is derived from an EMBL/GenBank/DDBJ whole genome shotgun (WGS) entry which is preliminary data.</text>
</comment>
<evidence type="ECO:0000256" key="1">
    <source>
        <dbReference type="ARBA" id="ARBA00022814"/>
    </source>
</evidence>
<accession>A0ABP3P689</accession>
<dbReference type="CDD" id="cd06091">
    <property type="entry name" value="KOW_NusG"/>
    <property type="match status" value="1"/>
</dbReference>
<dbReference type="EMBL" id="BAAADD010000002">
    <property type="protein sequence ID" value="GAA0561128.1"/>
    <property type="molecule type" value="Genomic_DNA"/>
</dbReference>
<dbReference type="SUPFAM" id="SSF82679">
    <property type="entry name" value="N-utilization substance G protein NusG, N-terminal domain"/>
    <property type="match status" value="1"/>
</dbReference>
<evidence type="ECO:0000313" key="5">
    <source>
        <dbReference type="EMBL" id="GAA0561128.1"/>
    </source>
</evidence>
<proteinExistence type="predicted"/>
<evidence type="ECO:0000313" key="6">
    <source>
        <dbReference type="Proteomes" id="UP001499951"/>
    </source>
</evidence>
<organism evidence="5 6">
    <name type="scientific">Rhizomicrobium electricum</name>
    <dbReference type="NCBI Taxonomy" id="480070"/>
    <lineage>
        <taxon>Bacteria</taxon>
        <taxon>Pseudomonadati</taxon>
        <taxon>Pseudomonadota</taxon>
        <taxon>Alphaproteobacteria</taxon>
        <taxon>Micropepsales</taxon>
        <taxon>Micropepsaceae</taxon>
        <taxon>Rhizomicrobium</taxon>
    </lineage>
</organism>
<dbReference type="Gene3D" id="3.30.70.940">
    <property type="entry name" value="NusG, N-terminal domain"/>
    <property type="match status" value="1"/>
</dbReference>
<dbReference type="PANTHER" id="PTHR30265:SF4">
    <property type="entry name" value="KOW MOTIF FAMILY PROTEIN, EXPRESSED"/>
    <property type="match status" value="1"/>
</dbReference>
<sequence length="200" mass="22135">MSYAPADLASRTFPRPNSMRAGCTSSFIGTGRAPFGERWYVVHTHPHCETRVIGELERQDYTAFCPCTLKTVRHARRSATKLAPVFPNYVFVRFNVDEQPWRCINGTRGAVRLITNRETPAPVPFGVVERLQSMVGETGAMNWVPKLKPGDQVRIEDGPFAALIGTLERLDPSGRVRVLLDLLGREVSVTLSGEAISPVA</sequence>
<keyword evidence="3" id="KW-0804">Transcription</keyword>
<keyword evidence="2" id="KW-0805">Transcription regulation</keyword>
<dbReference type="SMART" id="SM00738">
    <property type="entry name" value="NGN"/>
    <property type="match status" value="1"/>
</dbReference>
<dbReference type="PANTHER" id="PTHR30265">
    <property type="entry name" value="RHO-INTERACTING TRANSCRIPTION TERMINATION FACTOR NUSG"/>
    <property type="match status" value="1"/>
</dbReference>
<keyword evidence="1" id="KW-0889">Transcription antitermination</keyword>
<dbReference type="InterPro" id="IPR043425">
    <property type="entry name" value="NusG-like"/>
</dbReference>
<gene>
    <name evidence="5" type="primary">rfaH</name>
    <name evidence="5" type="ORF">GCM10008942_06940</name>
</gene>
<dbReference type="SUPFAM" id="SSF50104">
    <property type="entry name" value="Translation proteins SH3-like domain"/>
    <property type="match status" value="1"/>
</dbReference>
<evidence type="ECO:0000256" key="2">
    <source>
        <dbReference type="ARBA" id="ARBA00023015"/>
    </source>
</evidence>
<dbReference type="InterPro" id="IPR008991">
    <property type="entry name" value="Translation_prot_SH3-like_sf"/>
</dbReference>
<dbReference type="InterPro" id="IPR036735">
    <property type="entry name" value="NGN_dom_sf"/>
</dbReference>
<dbReference type="InterPro" id="IPR006645">
    <property type="entry name" value="NGN-like_dom"/>
</dbReference>
<dbReference type="Pfam" id="PF02357">
    <property type="entry name" value="NusG"/>
    <property type="match status" value="1"/>
</dbReference>
<evidence type="ECO:0000256" key="3">
    <source>
        <dbReference type="ARBA" id="ARBA00023163"/>
    </source>
</evidence>
<dbReference type="RefSeq" id="WP_166932006.1">
    <property type="nucleotide sequence ID" value="NZ_BAAADD010000002.1"/>
</dbReference>
<name>A0ABP3P689_9PROT</name>
<evidence type="ECO:0000259" key="4">
    <source>
        <dbReference type="SMART" id="SM00738"/>
    </source>
</evidence>
<keyword evidence="6" id="KW-1185">Reference proteome</keyword>
<dbReference type="Proteomes" id="UP001499951">
    <property type="component" value="Unassembled WGS sequence"/>
</dbReference>